<evidence type="ECO:0000256" key="5">
    <source>
        <dbReference type="HAMAP-Rule" id="MF_00267"/>
    </source>
</evidence>
<protein>
    <recommendedName>
        <fullName evidence="5">Probable septum site-determining protein MinC</fullName>
    </recommendedName>
</protein>
<dbReference type="NCBIfam" id="NF001778">
    <property type="entry name" value="PRK00513.2-4"/>
    <property type="match status" value="1"/>
</dbReference>
<gene>
    <name evidence="5 7" type="primary">minC</name>
    <name evidence="7" type="ORF">IQ230_00620</name>
</gene>
<evidence type="ECO:0000256" key="1">
    <source>
        <dbReference type="ARBA" id="ARBA00022618"/>
    </source>
</evidence>
<comment type="caution">
    <text evidence="7">The sequence shown here is derived from an EMBL/GenBank/DDBJ whole genome shotgun (WGS) entry which is preliminary data.</text>
</comment>
<dbReference type="EMBL" id="JADEWN010000001">
    <property type="protein sequence ID" value="MBE9188890.1"/>
    <property type="molecule type" value="Genomic_DNA"/>
</dbReference>
<proteinExistence type="inferred from homology"/>
<dbReference type="SUPFAM" id="SSF63848">
    <property type="entry name" value="Cell-division inhibitor MinC, C-terminal domain"/>
    <property type="match status" value="1"/>
</dbReference>
<organism evidence="7 8">
    <name type="scientific">Gloeocapsopsis crepidinum LEGE 06123</name>
    <dbReference type="NCBI Taxonomy" id="588587"/>
    <lineage>
        <taxon>Bacteria</taxon>
        <taxon>Bacillati</taxon>
        <taxon>Cyanobacteriota</taxon>
        <taxon>Cyanophyceae</taxon>
        <taxon>Oscillatoriophycideae</taxon>
        <taxon>Chroococcales</taxon>
        <taxon>Chroococcaceae</taxon>
        <taxon>Gloeocapsopsis</taxon>
    </lineage>
</organism>
<comment type="function">
    <text evidence="5">Cell division inhibitor that blocks the formation of polar Z ring septums. Rapidly oscillates between the poles of the cell to destabilize FtsZ filaments that have formed before they mature into polar Z rings. Prevents FtsZ polymerization.</text>
</comment>
<keyword evidence="8" id="KW-1185">Reference proteome</keyword>
<evidence type="ECO:0000256" key="3">
    <source>
        <dbReference type="ARBA" id="ARBA00023306"/>
    </source>
</evidence>
<comment type="similarity">
    <text evidence="5">Belongs to the MinC family.</text>
</comment>
<comment type="subunit">
    <text evidence="4 5">Interacts with MinD and FtsZ.</text>
</comment>
<keyword evidence="2 5" id="KW-0717">Septation</keyword>
<dbReference type="RefSeq" id="WP_193929832.1">
    <property type="nucleotide sequence ID" value="NZ_CAWPMZ010000041.1"/>
</dbReference>
<dbReference type="NCBIfam" id="TIGR01222">
    <property type="entry name" value="minC"/>
    <property type="match status" value="1"/>
</dbReference>
<evidence type="ECO:0000256" key="2">
    <source>
        <dbReference type="ARBA" id="ARBA00023210"/>
    </source>
</evidence>
<evidence type="ECO:0000259" key="6">
    <source>
        <dbReference type="Pfam" id="PF03775"/>
    </source>
</evidence>
<name>A0ABR9UMN3_9CHRO</name>
<accession>A0ABR9UMN3</accession>
<dbReference type="PANTHER" id="PTHR34108:SF1">
    <property type="entry name" value="SEPTUM SITE-DETERMINING PROTEIN MINC"/>
    <property type="match status" value="1"/>
</dbReference>
<dbReference type="HAMAP" id="MF_00267">
    <property type="entry name" value="MinC"/>
    <property type="match status" value="1"/>
</dbReference>
<dbReference type="InterPro" id="IPR013033">
    <property type="entry name" value="MinC"/>
</dbReference>
<dbReference type="InterPro" id="IPR016098">
    <property type="entry name" value="CAP/MinC_C"/>
</dbReference>
<dbReference type="InterPro" id="IPR005526">
    <property type="entry name" value="Septum_form_inhib_MinC_C"/>
</dbReference>
<dbReference type="Pfam" id="PF03775">
    <property type="entry name" value="MinC_C"/>
    <property type="match status" value="1"/>
</dbReference>
<evidence type="ECO:0000313" key="7">
    <source>
        <dbReference type="EMBL" id="MBE9188890.1"/>
    </source>
</evidence>
<dbReference type="InterPro" id="IPR036145">
    <property type="entry name" value="MinC_C_sf"/>
</dbReference>
<keyword evidence="1 5" id="KW-0132">Cell division</keyword>
<evidence type="ECO:0000313" key="8">
    <source>
        <dbReference type="Proteomes" id="UP000651156"/>
    </source>
</evidence>
<keyword evidence="3 5" id="KW-0131">Cell cycle</keyword>
<evidence type="ECO:0000256" key="4">
    <source>
        <dbReference type="ARBA" id="ARBA00046874"/>
    </source>
</evidence>
<sequence length="261" mass="28205">MTDSALPEIENAVVPPSNTVNVNLQVRLKGEGEKLLLILPTETETATATSWSDLWQQLKQRLNGGDRFWQPSTTVHLIATDRLLDAQQLQAIADALSEVQLQLTRVFTSRRQTAVAAATAGYSVEQTSVTKINQTLNATPVPLAEPLYLQMTVRSGMEIRHAGSVIVLGDLNPGGTVVANGDILVWGRLRGVAHAGAAGNSKCLIMALQMEPTQLRIAEFVARAPTNVPSQFYPEVAYVMSEGIRIAKAADFSKSQFSLPS</sequence>
<reference evidence="7 8" key="1">
    <citation type="submission" date="2020-10" db="EMBL/GenBank/DDBJ databases">
        <authorList>
            <person name="Castelo-Branco R."/>
            <person name="Eusebio N."/>
            <person name="Adriana R."/>
            <person name="Vieira A."/>
            <person name="Brugerolle De Fraissinette N."/>
            <person name="Rezende De Castro R."/>
            <person name="Schneider M.P."/>
            <person name="Vasconcelos V."/>
            <person name="Leao P.N."/>
        </authorList>
    </citation>
    <scope>NUCLEOTIDE SEQUENCE [LARGE SCALE GENOMIC DNA]</scope>
    <source>
        <strain evidence="7 8">LEGE 06123</strain>
    </source>
</reference>
<dbReference type="PANTHER" id="PTHR34108">
    <property type="entry name" value="SEPTUM SITE-DETERMINING PROTEIN MINC"/>
    <property type="match status" value="1"/>
</dbReference>
<feature type="domain" description="Septum formation inhibitor MinC C-terminal" evidence="6">
    <location>
        <begin position="150"/>
        <end position="244"/>
    </location>
</feature>
<dbReference type="Gene3D" id="2.160.20.70">
    <property type="match status" value="1"/>
</dbReference>
<dbReference type="Proteomes" id="UP000651156">
    <property type="component" value="Unassembled WGS sequence"/>
</dbReference>